<dbReference type="eggNOG" id="COG0489">
    <property type="taxonomic scope" value="Bacteria"/>
</dbReference>
<evidence type="ECO:0000256" key="4">
    <source>
        <dbReference type="ARBA" id="ARBA00023004"/>
    </source>
</evidence>
<dbReference type="GO" id="GO:0046872">
    <property type="term" value="F:metal ion binding"/>
    <property type="evidence" value="ECO:0007669"/>
    <property type="project" value="UniProtKB-KW"/>
</dbReference>
<evidence type="ECO:0000256" key="1">
    <source>
        <dbReference type="ARBA" id="ARBA00022723"/>
    </source>
</evidence>
<dbReference type="GeneID" id="58227631"/>
<keyword evidence="7" id="KW-0378">Hydrolase</keyword>
<sequence length="361" mass="39024">MLGFGSKVKSALFGSHKPAKWPSQYQQCLASYRSAAFPVGVPPDAISGDSSETHCHINAPFACAQEAAALRQYIAEHLQRDVRVDIDVILQESPRLKAIKHIILVASGKGGVGKSTCAVNMALALRREGAKVGILDADIYGPSIPLLLGLQGEKPQAKDENTLLPFEVHGIKAQSIGFLVDPDDATVWRGPMASQALSQLLMETDWGELDYLLVDMPPGTGDIQLTMSQKVPASTAIIVTTPQDLALADAHKGVKMFEKVNVPILGLIENMSQFQCPHCGETSHIFGADGAQHLAQRYGVPILAQLPLEMGIRQCSEQGADLGDEYPELGHYFAHAARISASELYYQQGAKQRVEIIFTDD</sequence>
<dbReference type="RefSeq" id="WP_045978649.1">
    <property type="nucleotide sequence ID" value="NZ_JXXY01000004.1"/>
</dbReference>
<dbReference type="InterPro" id="IPR044304">
    <property type="entry name" value="NUBPL-like"/>
</dbReference>
<keyword evidence="5 7" id="KW-0411">Iron-sulfur</keyword>
<dbReference type="InterPro" id="IPR027417">
    <property type="entry name" value="P-loop_NTPase"/>
</dbReference>
<dbReference type="GO" id="GO:0016226">
    <property type="term" value="P:iron-sulfur cluster assembly"/>
    <property type="evidence" value="ECO:0007669"/>
    <property type="project" value="InterPro"/>
</dbReference>
<gene>
    <name evidence="8" type="ORF">TW72_03915</name>
</gene>
<organism evidence="8 9">
    <name type="scientific">Pseudoalteromonas ruthenica</name>
    <dbReference type="NCBI Taxonomy" id="151081"/>
    <lineage>
        <taxon>Bacteria</taxon>
        <taxon>Pseudomonadati</taxon>
        <taxon>Pseudomonadota</taxon>
        <taxon>Gammaproteobacteria</taxon>
        <taxon>Alteromonadales</taxon>
        <taxon>Pseudoalteromonadaceae</taxon>
        <taxon>Pseudoalteromonas</taxon>
    </lineage>
</organism>
<evidence type="ECO:0000313" key="8">
    <source>
        <dbReference type="EMBL" id="KJZ01429.1"/>
    </source>
</evidence>
<comment type="function">
    <text evidence="7">Binds and transfers iron-sulfur (Fe-S) clusters to target apoproteins. Can hydrolyze ATP.</text>
</comment>
<dbReference type="InterPro" id="IPR000808">
    <property type="entry name" value="Mrp-like_CS"/>
</dbReference>
<keyword evidence="1 7" id="KW-0479">Metal-binding</keyword>
<feature type="binding site" evidence="7">
    <location>
        <begin position="108"/>
        <end position="115"/>
    </location>
    <ligand>
        <name>ATP</name>
        <dbReference type="ChEBI" id="CHEBI:30616"/>
    </ligand>
</feature>
<proteinExistence type="inferred from homology"/>
<dbReference type="Gene3D" id="3.40.50.300">
    <property type="entry name" value="P-loop containing nucleotide triphosphate hydrolases"/>
    <property type="match status" value="1"/>
</dbReference>
<dbReference type="NCBIfam" id="NF008669">
    <property type="entry name" value="PRK11670.1"/>
    <property type="match status" value="1"/>
</dbReference>
<dbReference type="GO" id="GO:0140663">
    <property type="term" value="F:ATP-dependent FeS chaperone activity"/>
    <property type="evidence" value="ECO:0007669"/>
    <property type="project" value="InterPro"/>
</dbReference>
<comment type="similarity">
    <text evidence="6 7">Belongs to the Mrp/NBP35 ATP-binding proteins family.</text>
</comment>
<protein>
    <recommendedName>
        <fullName evidence="7">Iron-sulfur cluster carrier protein</fullName>
    </recommendedName>
</protein>
<dbReference type="Pfam" id="PF10609">
    <property type="entry name" value="ParA"/>
    <property type="match status" value="1"/>
</dbReference>
<evidence type="ECO:0000256" key="6">
    <source>
        <dbReference type="ARBA" id="ARBA00024036"/>
    </source>
</evidence>
<dbReference type="FunFam" id="3.40.50.300:FF:000418">
    <property type="entry name" value="Iron-sulfur cluster carrier protein"/>
    <property type="match status" value="1"/>
</dbReference>
<keyword evidence="2 7" id="KW-0547">Nucleotide-binding</keyword>
<evidence type="ECO:0000256" key="2">
    <source>
        <dbReference type="ARBA" id="ARBA00022741"/>
    </source>
</evidence>
<dbReference type="PROSITE" id="PS01215">
    <property type="entry name" value="MRP"/>
    <property type="match status" value="1"/>
</dbReference>
<dbReference type="GO" id="GO:0051539">
    <property type="term" value="F:4 iron, 4 sulfur cluster binding"/>
    <property type="evidence" value="ECO:0007669"/>
    <property type="project" value="TreeGrafter"/>
</dbReference>
<dbReference type="SUPFAM" id="SSF52540">
    <property type="entry name" value="P-loop containing nucleoside triphosphate hydrolases"/>
    <property type="match status" value="1"/>
</dbReference>
<evidence type="ECO:0000256" key="7">
    <source>
        <dbReference type="HAMAP-Rule" id="MF_02040"/>
    </source>
</evidence>
<dbReference type="PANTHER" id="PTHR42961">
    <property type="entry name" value="IRON-SULFUR PROTEIN NUBPL"/>
    <property type="match status" value="1"/>
</dbReference>
<keyword evidence="9" id="KW-1185">Reference proteome</keyword>
<comment type="subunit">
    <text evidence="7">Homodimer.</text>
</comment>
<dbReference type="InterPro" id="IPR019591">
    <property type="entry name" value="Mrp/NBP35_ATP-bd"/>
</dbReference>
<dbReference type="InterPro" id="IPR033756">
    <property type="entry name" value="YlxH/NBP35"/>
</dbReference>
<keyword evidence="4 7" id="KW-0408">Iron</keyword>
<comment type="caution">
    <text evidence="8">The sequence shown here is derived from an EMBL/GenBank/DDBJ whole genome shotgun (WGS) entry which is preliminary data.</text>
</comment>
<reference evidence="8 9" key="1">
    <citation type="journal article" date="2015" name="BMC Genomics">
        <title>Genome mining reveals unlocked bioactive potential of marine Gram-negative bacteria.</title>
        <authorList>
            <person name="Machado H."/>
            <person name="Sonnenschein E.C."/>
            <person name="Melchiorsen J."/>
            <person name="Gram L."/>
        </authorList>
    </citation>
    <scope>NUCLEOTIDE SEQUENCE [LARGE SCALE GENOMIC DNA]</scope>
    <source>
        <strain evidence="8 9">S3137</strain>
    </source>
</reference>
<accession>A0A0F4Q2A5</accession>
<evidence type="ECO:0000313" key="9">
    <source>
        <dbReference type="Proteomes" id="UP000033664"/>
    </source>
</evidence>
<name>A0A0F4Q2A5_9GAMM</name>
<dbReference type="PATRIC" id="fig|151081.8.peg.867"/>
<evidence type="ECO:0000256" key="5">
    <source>
        <dbReference type="ARBA" id="ARBA00023014"/>
    </source>
</evidence>
<dbReference type="AlphaFoldDB" id="A0A0F4Q2A5"/>
<evidence type="ECO:0000256" key="3">
    <source>
        <dbReference type="ARBA" id="ARBA00022840"/>
    </source>
</evidence>
<keyword evidence="3 7" id="KW-0067">ATP-binding</keyword>
<dbReference type="OrthoDB" id="9809679at2"/>
<dbReference type="HAMAP" id="MF_02040">
    <property type="entry name" value="Mrp_NBP35"/>
    <property type="match status" value="1"/>
</dbReference>
<dbReference type="GO" id="GO:0005524">
    <property type="term" value="F:ATP binding"/>
    <property type="evidence" value="ECO:0007669"/>
    <property type="project" value="UniProtKB-UniRule"/>
</dbReference>
<dbReference type="Proteomes" id="UP000033664">
    <property type="component" value="Unassembled WGS sequence"/>
</dbReference>
<dbReference type="CDD" id="cd02037">
    <property type="entry name" value="Mrp_NBP35"/>
    <property type="match status" value="1"/>
</dbReference>
<dbReference type="PANTHER" id="PTHR42961:SF2">
    <property type="entry name" value="IRON-SULFUR PROTEIN NUBPL"/>
    <property type="match status" value="1"/>
</dbReference>
<dbReference type="EMBL" id="JXXZ01000003">
    <property type="protein sequence ID" value="KJZ01429.1"/>
    <property type="molecule type" value="Genomic_DNA"/>
</dbReference>
<dbReference type="GO" id="GO:0016887">
    <property type="term" value="F:ATP hydrolysis activity"/>
    <property type="evidence" value="ECO:0007669"/>
    <property type="project" value="UniProtKB-UniRule"/>
</dbReference>